<evidence type="ECO:0000256" key="7">
    <source>
        <dbReference type="ARBA" id="ARBA00023136"/>
    </source>
</evidence>
<dbReference type="EMBL" id="LQMT02000005">
    <property type="protein sequence ID" value="ONF74396.1"/>
    <property type="molecule type" value="Genomic_DNA"/>
</dbReference>
<feature type="transmembrane region" description="Helical" evidence="8">
    <location>
        <begin position="170"/>
        <end position="189"/>
    </location>
</feature>
<evidence type="ECO:0000256" key="1">
    <source>
        <dbReference type="ARBA" id="ARBA00004651"/>
    </source>
</evidence>
<sequence>MSGNAVRERGRLRLLGVLGGLSAAAPLATDMYVPGLPALAVSLGASPSRAQVSLAGFLAGVVVGQLLFGPLSDRLGRRRVLLGGGTGFTLCSVACALAPTMEIFIGGRVLQGATGAAGLVVARAVITDTHDDRASARGFATLGAISSAAPILAPLLGGAILAFASWREVFVVQAALGTLLVAGVAAWVPESLPPRRRSRGGLTVTLGRIAGLVRRAALTRLVLGLAFGNAAVFAYIAGTSFVFTGIFGMSAALTSVVYGVNALGNLLGSVAFGRVADRVGLRVPLVGGSVAAGTATAVLVLAAAAGLAGVVVTWACLFVAITAFGVFFPAVITAAQNLGRDAPGATSALLGSSQFLIGAAASPIVGAFGETSALPMAAVMTLCLMAAVLAVCARTVGKTTA</sequence>
<evidence type="ECO:0000313" key="11">
    <source>
        <dbReference type="Proteomes" id="UP000076660"/>
    </source>
</evidence>
<protein>
    <submittedName>
        <fullName evidence="10">MFS transporter</fullName>
    </submittedName>
</protein>
<evidence type="ECO:0000256" key="2">
    <source>
        <dbReference type="ARBA" id="ARBA00006236"/>
    </source>
</evidence>
<dbReference type="GO" id="GO:0042910">
    <property type="term" value="F:xenobiotic transmembrane transporter activity"/>
    <property type="evidence" value="ECO:0007669"/>
    <property type="project" value="InterPro"/>
</dbReference>
<reference evidence="10 11" key="1">
    <citation type="submission" date="2016-12" db="EMBL/GenBank/DDBJ databases">
        <title>Amycolatopsis keratiniphila subsp. keratiniphila genome sequencing and assembly.</title>
        <authorList>
            <person name="Mayilraj S."/>
            <person name="Kaur N."/>
        </authorList>
    </citation>
    <scope>NUCLEOTIDE SEQUENCE [LARGE SCALE GENOMIC DNA]</scope>
    <source>
        <strain evidence="10 11">DSM 44409</strain>
    </source>
</reference>
<feature type="transmembrane region" description="Helical" evidence="8">
    <location>
        <begin position="12"/>
        <end position="29"/>
    </location>
</feature>
<evidence type="ECO:0000256" key="5">
    <source>
        <dbReference type="ARBA" id="ARBA00022692"/>
    </source>
</evidence>
<dbReference type="GO" id="GO:1990961">
    <property type="term" value="P:xenobiotic detoxification by transmembrane export across the plasma membrane"/>
    <property type="evidence" value="ECO:0007669"/>
    <property type="project" value="InterPro"/>
</dbReference>
<dbReference type="Pfam" id="PF07690">
    <property type="entry name" value="MFS_1"/>
    <property type="match status" value="1"/>
</dbReference>
<feature type="transmembrane region" description="Helical" evidence="8">
    <location>
        <begin position="242"/>
        <end position="267"/>
    </location>
</feature>
<proteinExistence type="inferred from homology"/>
<gene>
    <name evidence="10" type="ORF">AVR91_0203675</name>
</gene>
<dbReference type="CDD" id="cd17320">
    <property type="entry name" value="MFS_MdfA_MDR_like"/>
    <property type="match status" value="1"/>
</dbReference>
<dbReference type="SUPFAM" id="SSF103473">
    <property type="entry name" value="MFS general substrate transporter"/>
    <property type="match status" value="1"/>
</dbReference>
<evidence type="ECO:0000256" key="6">
    <source>
        <dbReference type="ARBA" id="ARBA00022989"/>
    </source>
</evidence>
<evidence type="ECO:0000313" key="10">
    <source>
        <dbReference type="EMBL" id="ONF74396.1"/>
    </source>
</evidence>
<keyword evidence="4" id="KW-1003">Cell membrane</keyword>
<accession>A0A1W2M2X5</accession>
<keyword evidence="7 8" id="KW-0472">Membrane</keyword>
<comment type="subcellular location">
    <subcellularLocation>
        <location evidence="1">Cell membrane</location>
        <topology evidence="1">Multi-pass membrane protein</topology>
    </subcellularLocation>
</comment>
<evidence type="ECO:0000256" key="8">
    <source>
        <dbReference type="SAM" id="Phobius"/>
    </source>
</evidence>
<feature type="transmembrane region" description="Helical" evidence="8">
    <location>
        <begin position="49"/>
        <end position="68"/>
    </location>
</feature>
<comment type="caution">
    <text evidence="10">The sequence shown here is derived from an EMBL/GenBank/DDBJ whole genome shotgun (WGS) entry which is preliminary data.</text>
</comment>
<dbReference type="Proteomes" id="UP000076660">
    <property type="component" value="Unassembled WGS sequence"/>
</dbReference>
<evidence type="ECO:0000256" key="4">
    <source>
        <dbReference type="ARBA" id="ARBA00022475"/>
    </source>
</evidence>
<dbReference type="InterPro" id="IPR011701">
    <property type="entry name" value="MFS"/>
</dbReference>
<feature type="transmembrane region" description="Helical" evidence="8">
    <location>
        <begin position="105"/>
        <end position="126"/>
    </location>
</feature>
<name>A0A1W2M2X5_9PSEU</name>
<feature type="transmembrane region" description="Helical" evidence="8">
    <location>
        <begin position="311"/>
        <end position="335"/>
    </location>
</feature>
<feature type="transmembrane region" description="Helical" evidence="8">
    <location>
        <begin position="347"/>
        <end position="368"/>
    </location>
</feature>
<keyword evidence="6 8" id="KW-1133">Transmembrane helix</keyword>
<evidence type="ECO:0000259" key="9">
    <source>
        <dbReference type="PROSITE" id="PS50850"/>
    </source>
</evidence>
<dbReference type="InterPro" id="IPR020846">
    <property type="entry name" value="MFS_dom"/>
</dbReference>
<comment type="similarity">
    <text evidence="2">Belongs to the major facilitator superfamily. Bcr/CmlA family.</text>
</comment>
<dbReference type="InterPro" id="IPR036259">
    <property type="entry name" value="MFS_trans_sf"/>
</dbReference>
<feature type="transmembrane region" description="Helical" evidence="8">
    <location>
        <begin position="80"/>
        <end position="99"/>
    </location>
</feature>
<dbReference type="PANTHER" id="PTHR43124">
    <property type="entry name" value="PURINE EFFLUX PUMP PBUE"/>
    <property type="match status" value="1"/>
</dbReference>
<dbReference type="RefSeq" id="WP_063276293.1">
    <property type="nucleotide sequence ID" value="NZ_LQMT02000005.1"/>
</dbReference>
<dbReference type="Gene3D" id="1.20.1720.10">
    <property type="entry name" value="Multidrug resistance protein D"/>
    <property type="match status" value="1"/>
</dbReference>
<dbReference type="GO" id="GO:0005886">
    <property type="term" value="C:plasma membrane"/>
    <property type="evidence" value="ECO:0007669"/>
    <property type="project" value="UniProtKB-SubCell"/>
</dbReference>
<organism evidence="10 11">
    <name type="scientific">Amycolatopsis keratiniphila subsp. keratiniphila</name>
    <dbReference type="NCBI Taxonomy" id="227715"/>
    <lineage>
        <taxon>Bacteria</taxon>
        <taxon>Bacillati</taxon>
        <taxon>Actinomycetota</taxon>
        <taxon>Actinomycetes</taxon>
        <taxon>Pseudonocardiales</taxon>
        <taxon>Pseudonocardiaceae</taxon>
        <taxon>Amycolatopsis</taxon>
        <taxon>Amycolatopsis japonica group</taxon>
    </lineage>
</organism>
<dbReference type="PANTHER" id="PTHR43124:SF3">
    <property type="entry name" value="CHLORAMPHENICOL EFFLUX PUMP RV0191"/>
    <property type="match status" value="1"/>
</dbReference>
<dbReference type="InterPro" id="IPR050189">
    <property type="entry name" value="MFS_Efflux_Transporters"/>
</dbReference>
<feature type="transmembrane region" description="Helical" evidence="8">
    <location>
        <begin position="138"/>
        <end position="164"/>
    </location>
</feature>
<dbReference type="InterPro" id="IPR004812">
    <property type="entry name" value="Efflux_drug-R_Bcr/CmlA"/>
</dbReference>
<feature type="domain" description="Major facilitator superfamily (MFS) profile" evidence="9">
    <location>
        <begin position="12"/>
        <end position="395"/>
    </location>
</feature>
<feature type="transmembrane region" description="Helical" evidence="8">
    <location>
        <begin position="217"/>
        <end position="236"/>
    </location>
</feature>
<feature type="transmembrane region" description="Helical" evidence="8">
    <location>
        <begin position="279"/>
        <end position="305"/>
    </location>
</feature>
<keyword evidence="3" id="KW-0813">Transport</keyword>
<feature type="transmembrane region" description="Helical" evidence="8">
    <location>
        <begin position="374"/>
        <end position="396"/>
    </location>
</feature>
<evidence type="ECO:0000256" key="3">
    <source>
        <dbReference type="ARBA" id="ARBA00022448"/>
    </source>
</evidence>
<keyword evidence="5 8" id="KW-0812">Transmembrane</keyword>
<dbReference type="NCBIfam" id="TIGR00710">
    <property type="entry name" value="efflux_Bcr_CflA"/>
    <property type="match status" value="1"/>
</dbReference>
<dbReference type="AlphaFoldDB" id="A0A1W2M2X5"/>
<dbReference type="PROSITE" id="PS50850">
    <property type="entry name" value="MFS"/>
    <property type="match status" value="1"/>
</dbReference>